<keyword evidence="5" id="KW-1185">Reference proteome</keyword>
<sequence>MSAEYLCNPLYYVEAMRHKHPQVLNDWCCTELSHVLDFSGSDGLGQVLAGVVDVRQGKTFVKKFSRNKQRANSQSGIFGAPLTEEGYRQARQLIDFLKDYITKEGIFRIPGNSERQRRLKDKINCGLLVDLENDIFTAHDVACVLKTLLGDLPEPLLTDRHYPAHVQAAGLTYEMDQVQSLTEEIGKRYQAKNTQDHITALRYLFLMLPPVNFKTLREILELLYCITEQENLNKMSAFNLGIMFAPHILWPRYLTTEDLRNQVLVNKLNCGVEFMITQYHKIFKVPAKMLKRCEQYIKHGRLIDEEEPAVLDQMQPQDECDSKSKTALVIGAPQTPNVEVKKEQNQTEAALAQLYASVQEMPPSSKKRKLMKQFAKNCNMPGTPTRVKEDILLRSQEGYSRPRKHVRSKSVGDAICKHTEAPMHVKRRRAAPNPPAEHDDKIVQQRMNMRDTRHELVDQLQRNRSHTCTAPSTSKTTTAILAHPATYSECSVSPAKSRQKRKAPLTPKQREGQQLAAATKSSGVMKPVPSERSSLQSWKQQSDRPIHNTSQSNGSAVNRPVPKPRKLKENSQGSSVRHGSSHPKPKIGQKHELNSLV</sequence>
<dbReference type="GO" id="GO:0051056">
    <property type="term" value="P:regulation of small GTPase mediated signal transduction"/>
    <property type="evidence" value="ECO:0007669"/>
    <property type="project" value="TreeGrafter"/>
</dbReference>
<dbReference type="AlphaFoldDB" id="A0A914AKR7"/>
<dbReference type="OrthoDB" id="10061772at2759"/>
<dbReference type="GO" id="GO:0007165">
    <property type="term" value="P:signal transduction"/>
    <property type="evidence" value="ECO:0007669"/>
    <property type="project" value="InterPro"/>
</dbReference>
<accession>A0A914AKR7</accession>
<feature type="compositionally biased region" description="Polar residues" evidence="2">
    <location>
        <begin position="531"/>
        <end position="540"/>
    </location>
</feature>
<evidence type="ECO:0000313" key="4">
    <source>
        <dbReference type="EnsemblMetazoa" id="XP_038064317.1"/>
    </source>
</evidence>
<evidence type="ECO:0000256" key="2">
    <source>
        <dbReference type="SAM" id="MobiDB-lite"/>
    </source>
</evidence>
<dbReference type="PANTHER" id="PTHR14963">
    <property type="entry name" value="RHO GTPASE ACTIVATING PROTEIN 18,19-RELATED"/>
    <property type="match status" value="1"/>
</dbReference>
<feature type="region of interest" description="Disordered" evidence="2">
    <location>
        <begin position="488"/>
        <end position="597"/>
    </location>
</feature>
<dbReference type="InterPro" id="IPR000198">
    <property type="entry name" value="RhoGAP_dom"/>
</dbReference>
<dbReference type="GO" id="GO:0005096">
    <property type="term" value="F:GTPase activator activity"/>
    <property type="evidence" value="ECO:0007669"/>
    <property type="project" value="UniProtKB-KW"/>
</dbReference>
<feature type="region of interest" description="Disordered" evidence="2">
    <location>
        <begin position="461"/>
        <end position="480"/>
    </location>
</feature>
<dbReference type="PROSITE" id="PS50238">
    <property type="entry name" value="RHOGAP"/>
    <property type="match status" value="1"/>
</dbReference>
<dbReference type="PANTHER" id="PTHR14963:SF7">
    <property type="entry name" value="RHO GTPASE-ACTIVATING PROTEIN 19"/>
    <property type="match status" value="1"/>
</dbReference>
<dbReference type="Gene3D" id="1.10.555.10">
    <property type="entry name" value="Rho GTPase activation protein"/>
    <property type="match status" value="1"/>
</dbReference>
<dbReference type="CTD" id="84986"/>
<dbReference type="OMA" id="RNQHINK"/>
<dbReference type="GeneID" id="119734814"/>
<dbReference type="SUPFAM" id="SSF48350">
    <property type="entry name" value="GTPase activation domain, GAP"/>
    <property type="match status" value="1"/>
</dbReference>
<feature type="compositionally biased region" description="Low complexity" evidence="2">
    <location>
        <begin position="467"/>
        <end position="479"/>
    </location>
</feature>
<dbReference type="EnsemblMetazoa" id="XM_038208389.1">
    <property type="protein sequence ID" value="XP_038064317.1"/>
    <property type="gene ID" value="LOC119734814"/>
</dbReference>
<dbReference type="Proteomes" id="UP000887568">
    <property type="component" value="Unplaced"/>
</dbReference>
<feature type="domain" description="Rho-GAP" evidence="3">
    <location>
        <begin position="80"/>
        <end position="283"/>
    </location>
</feature>
<dbReference type="RefSeq" id="XP_038064317.1">
    <property type="nucleotide sequence ID" value="XM_038208389.1"/>
</dbReference>
<evidence type="ECO:0000256" key="1">
    <source>
        <dbReference type="ARBA" id="ARBA00022468"/>
    </source>
</evidence>
<reference evidence="4" key="1">
    <citation type="submission" date="2022-11" db="UniProtKB">
        <authorList>
            <consortium name="EnsemblMetazoa"/>
        </authorList>
    </citation>
    <scope>IDENTIFICATION</scope>
</reference>
<dbReference type="Pfam" id="PF00620">
    <property type="entry name" value="RhoGAP"/>
    <property type="match status" value="1"/>
</dbReference>
<keyword evidence="1" id="KW-0343">GTPase activation</keyword>
<evidence type="ECO:0000313" key="5">
    <source>
        <dbReference type="Proteomes" id="UP000887568"/>
    </source>
</evidence>
<organism evidence="4 5">
    <name type="scientific">Patiria miniata</name>
    <name type="common">Bat star</name>
    <name type="synonym">Asterina miniata</name>
    <dbReference type="NCBI Taxonomy" id="46514"/>
    <lineage>
        <taxon>Eukaryota</taxon>
        <taxon>Metazoa</taxon>
        <taxon>Echinodermata</taxon>
        <taxon>Eleutherozoa</taxon>
        <taxon>Asterozoa</taxon>
        <taxon>Asteroidea</taxon>
        <taxon>Valvatacea</taxon>
        <taxon>Valvatida</taxon>
        <taxon>Asterinidae</taxon>
        <taxon>Patiria</taxon>
    </lineage>
</organism>
<protein>
    <recommendedName>
        <fullName evidence="3">Rho-GAP domain-containing protein</fullName>
    </recommendedName>
</protein>
<evidence type="ECO:0000259" key="3">
    <source>
        <dbReference type="PROSITE" id="PS50238"/>
    </source>
</evidence>
<dbReference type="SMART" id="SM00324">
    <property type="entry name" value="RhoGAP"/>
    <property type="match status" value="1"/>
</dbReference>
<feature type="compositionally biased region" description="Basic residues" evidence="2">
    <location>
        <begin position="579"/>
        <end position="588"/>
    </location>
</feature>
<dbReference type="InterPro" id="IPR008936">
    <property type="entry name" value="Rho_GTPase_activation_prot"/>
</dbReference>
<name>A0A914AKR7_PATMI</name>
<proteinExistence type="predicted"/>
<feature type="compositionally biased region" description="Polar residues" evidence="2">
    <location>
        <begin position="547"/>
        <end position="556"/>
    </location>
</feature>
<dbReference type="GO" id="GO:0005737">
    <property type="term" value="C:cytoplasm"/>
    <property type="evidence" value="ECO:0007669"/>
    <property type="project" value="TreeGrafter"/>
</dbReference>